<evidence type="ECO:0000256" key="4">
    <source>
        <dbReference type="ARBA" id="ARBA00023054"/>
    </source>
</evidence>
<feature type="domain" description="Multidrug resistance protein MdtA-like beta-barrel" evidence="7">
    <location>
        <begin position="225"/>
        <end position="300"/>
    </location>
</feature>
<proteinExistence type="inferred from homology"/>
<dbReference type="GO" id="GO:0019898">
    <property type="term" value="C:extrinsic component of membrane"/>
    <property type="evidence" value="ECO:0007669"/>
    <property type="project" value="InterPro"/>
</dbReference>
<dbReference type="Pfam" id="PF25944">
    <property type="entry name" value="Beta-barrel_RND"/>
    <property type="match status" value="1"/>
</dbReference>
<dbReference type="Pfam" id="PF25967">
    <property type="entry name" value="RND-MFP_C"/>
    <property type="match status" value="1"/>
</dbReference>
<name>A0A3B9GV41_9PROT</name>
<evidence type="ECO:0000256" key="2">
    <source>
        <dbReference type="ARBA" id="ARBA00009477"/>
    </source>
</evidence>
<evidence type="ECO:0000259" key="6">
    <source>
        <dbReference type="Pfam" id="PF25917"/>
    </source>
</evidence>
<dbReference type="InterPro" id="IPR030190">
    <property type="entry name" value="MacA_alpha-hairpin_sf"/>
</dbReference>
<feature type="coiled-coil region" evidence="5">
    <location>
        <begin position="104"/>
        <end position="131"/>
    </location>
</feature>
<dbReference type="AlphaFoldDB" id="A0A3B9GV41"/>
<accession>A0A3B9GV41</accession>
<evidence type="ECO:0000256" key="3">
    <source>
        <dbReference type="ARBA" id="ARBA00022448"/>
    </source>
</evidence>
<dbReference type="Gene3D" id="6.10.140.1990">
    <property type="match status" value="1"/>
</dbReference>
<feature type="domain" description="Multidrug resistance protein MdtA-like barrel-sandwich hybrid" evidence="6">
    <location>
        <begin position="63"/>
        <end position="219"/>
    </location>
</feature>
<evidence type="ECO:0000256" key="5">
    <source>
        <dbReference type="SAM" id="Coils"/>
    </source>
</evidence>
<feature type="domain" description="Multidrug resistance protein MdtA-like C-terminal permuted SH3" evidence="8">
    <location>
        <begin position="345"/>
        <end position="394"/>
    </location>
</feature>
<dbReference type="InterPro" id="IPR058625">
    <property type="entry name" value="MdtA-like_BSH"/>
</dbReference>
<dbReference type="InterPro" id="IPR058626">
    <property type="entry name" value="MdtA-like_b-barrel"/>
</dbReference>
<evidence type="ECO:0000259" key="7">
    <source>
        <dbReference type="Pfam" id="PF25944"/>
    </source>
</evidence>
<keyword evidence="4 5" id="KW-0175">Coiled coil</keyword>
<evidence type="ECO:0000313" key="10">
    <source>
        <dbReference type="Proteomes" id="UP000259610"/>
    </source>
</evidence>
<dbReference type="Gene3D" id="2.40.50.100">
    <property type="match status" value="1"/>
</dbReference>
<protein>
    <submittedName>
        <fullName evidence="9">Efflux RND transporter periplasmic adaptor subunit</fullName>
    </submittedName>
</protein>
<reference evidence="9 10" key="1">
    <citation type="journal article" date="2018" name="Nat. Biotechnol.">
        <title>A standardized bacterial taxonomy based on genome phylogeny substantially revises the tree of life.</title>
        <authorList>
            <person name="Parks D.H."/>
            <person name="Chuvochina M."/>
            <person name="Waite D.W."/>
            <person name="Rinke C."/>
            <person name="Skarshewski A."/>
            <person name="Chaumeil P.A."/>
            <person name="Hugenholtz P."/>
        </authorList>
    </citation>
    <scope>NUCLEOTIDE SEQUENCE [LARGE SCALE GENOMIC DNA]</scope>
    <source>
        <strain evidence="9">UBA8733</strain>
    </source>
</reference>
<comment type="similarity">
    <text evidence="2">Belongs to the membrane fusion protein (MFP) (TC 8.A.1) family.</text>
</comment>
<dbReference type="Proteomes" id="UP000259610">
    <property type="component" value="Unassembled WGS sequence"/>
</dbReference>
<evidence type="ECO:0000256" key="1">
    <source>
        <dbReference type="ARBA" id="ARBA00004236"/>
    </source>
</evidence>
<dbReference type="GO" id="GO:1990961">
    <property type="term" value="P:xenobiotic detoxification by transmembrane export across the plasma membrane"/>
    <property type="evidence" value="ECO:0007669"/>
    <property type="project" value="InterPro"/>
</dbReference>
<dbReference type="NCBIfam" id="TIGR01730">
    <property type="entry name" value="RND_mfp"/>
    <property type="match status" value="1"/>
</dbReference>
<dbReference type="Pfam" id="PF25917">
    <property type="entry name" value="BSH_RND"/>
    <property type="match status" value="1"/>
</dbReference>
<evidence type="ECO:0000259" key="8">
    <source>
        <dbReference type="Pfam" id="PF25967"/>
    </source>
</evidence>
<dbReference type="PANTHER" id="PTHR30469">
    <property type="entry name" value="MULTIDRUG RESISTANCE PROTEIN MDTA"/>
    <property type="match status" value="1"/>
</dbReference>
<organism evidence="9 10">
    <name type="scientific">Hyphomonas adhaerens</name>
    <dbReference type="NCBI Taxonomy" id="81029"/>
    <lineage>
        <taxon>Bacteria</taxon>
        <taxon>Pseudomonadati</taxon>
        <taxon>Pseudomonadota</taxon>
        <taxon>Alphaproteobacteria</taxon>
        <taxon>Hyphomonadales</taxon>
        <taxon>Hyphomonadaceae</taxon>
        <taxon>Hyphomonas</taxon>
    </lineage>
</organism>
<dbReference type="GO" id="GO:0030313">
    <property type="term" value="C:cell envelope"/>
    <property type="evidence" value="ECO:0007669"/>
    <property type="project" value="UniProtKB-SubCell"/>
</dbReference>
<dbReference type="GO" id="GO:1990281">
    <property type="term" value="C:efflux pump complex"/>
    <property type="evidence" value="ECO:0007669"/>
    <property type="project" value="TreeGrafter"/>
</dbReference>
<comment type="caution">
    <text evidence="9">The sequence shown here is derived from an EMBL/GenBank/DDBJ whole genome shotgun (WGS) entry which is preliminary data.</text>
</comment>
<dbReference type="InterPro" id="IPR058627">
    <property type="entry name" value="MdtA-like_C"/>
</dbReference>
<dbReference type="SUPFAM" id="SSF111369">
    <property type="entry name" value="HlyD-like secretion proteins"/>
    <property type="match status" value="1"/>
</dbReference>
<gene>
    <name evidence="9" type="ORF">DCG58_04100</name>
</gene>
<dbReference type="InterPro" id="IPR006143">
    <property type="entry name" value="RND_pump_MFP"/>
</dbReference>
<dbReference type="PANTHER" id="PTHR30469:SF33">
    <property type="entry name" value="SLR1207 PROTEIN"/>
    <property type="match status" value="1"/>
</dbReference>
<sequence length="419" mass="44671">MARKKSSSRWGLLAFVAAAAAIGVYVFVSASSNGEEQTLQTEKVTRGDIEVTISAAGKIAPKEKVAVGAQVSGQLEKLYVDVGDTVEAGDLLAQIDATIATTSVEANRAQLKELRASRKQQQATLELVKSQSERATMLYEADAMAKADYEAAIADYQIAQGRLEAIDAQIERQSSSLQADLASLAFTKIYAPISGTVVSLEAVEGQTLNANQTAPTILTIADLTTMTVETDVSEADVLRITKDQPAWFTTLGDSEYRWETKVRQVLPTPEVLNDVVLYKALLDVDNPEGRLRTEMTAQVFFVLGSAKDATLVPITALQSAPARRASSDADATAGPAPMPAAFKAALEANPEADKALVMVLGSDGNAQPRPILTGLRTRTQAEVIYGLEPGDTVVSGNVFPKQVTGNQTRRMGPPPMMGR</sequence>
<comment type="subcellular location">
    <subcellularLocation>
        <location evidence="1">Cell membrane</location>
    </subcellularLocation>
</comment>
<dbReference type="Gene3D" id="2.40.30.170">
    <property type="match status" value="1"/>
</dbReference>
<evidence type="ECO:0000313" key="9">
    <source>
        <dbReference type="EMBL" id="HAE26319.1"/>
    </source>
</evidence>
<dbReference type="EMBL" id="DMAN01000088">
    <property type="protein sequence ID" value="HAE26319.1"/>
    <property type="molecule type" value="Genomic_DNA"/>
</dbReference>
<dbReference type="GO" id="GO:1990195">
    <property type="term" value="C:macrolide transmembrane transporter complex"/>
    <property type="evidence" value="ECO:0007669"/>
    <property type="project" value="InterPro"/>
</dbReference>
<dbReference type="GO" id="GO:0015562">
    <property type="term" value="F:efflux transmembrane transporter activity"/>
    <property type="evidence" value="ECO:0007669"/>
    <property type="project" value="TreeGrafter"/>
</dbReference>
<dbReference type="Gene3D" id="2.40.420.20">
    <property type="match status" value="1"/>
</dbReference>
<keyword evidence="3" id="KW-0813">Transport</keyword>
<dbReference type="RefSeq" id="WP_272987263.1">
    <property type="nucleotide sequence ID" value="NZ_CAJQMV010000004.1"/>
</dbReference>